<evidence type="ECO:0000256" key="7">
    <source>
        <dbReference type="ARBA" id="ARBA00023125"/>
    </source>
</evidence>
<protein>
    <recommendedName>
        <fullName evidence="10 11">Tyrosine recombinase XerC</fullName>
    </recommendedName>
</protein>
<dbReference type="OrthoDB" id="9801717at2"/>
<dbReference type="Pfam" id="PF02899">
    <property type="entry name" value="Phage_int_SAM_1"/>
    <property type="match status" value="1"/>
</dbReference>
<dbReference type="Gene3D" id="1.10.443.10">
    <property type="entry name" value="Intergrase catalytic core"/>
    <property type="match status" value="1"/>
</dbReference>
<keyword evidence="5 10" id="KW-0159">Chromosome partition</keyword>
<dbReference type="GO" id="GO:0003677">
    <property type="term" value="F:DNA binding"/>
    <property type="evidence" value="ECO:0007669"/>
    <property type="project" value="UniProtKB-UniRule"/>
</dbReference>
<feature type="active site" evidence="10">
    <location>
        <position position="235"/>
    </location>
</feature>
<feature type="active site" evidence="10">
    <location>
        <position position="162"/>
    </location>
</feature>
<comment type="subunit">
    <text evidence="10">Forms a cyclic heterotetrameric complex composed of two molecules of XerC and two molecules of XerD.</text>
</comment>
<keyword evidence="7 10" id="KW-0238">DNA-binding</keyword>
<evidence type="ECO:0000256" key="11">
    <source>
        <dbReference type="NCBIfam" id="TIGR02224"/>
    </source>
</evidence>
<evidence type="ECO:0000256" key="10">
    <source>
        <dbReference type="HAMAP-Rule" id="MF_01808"/>
    </source>
</evidence>
<dbReference type="Proteomes" id="UP000245080">
    <property type="component" value="Unassembled WGS sequence"/>
</dbReference>
<comment type="function">
    <text evidence="10">Site-specific tyrosine recombinase, which acts by catalyzing the cutting and rejoining of the recombining DNA molecules. The XerC-XerD complex is essential to convert dimers of the bacterial chromosome into monomers to permit their segregation at cell division. It also contributes to the segregational stability of plasmids.</text>
</comment>
<dbReference type="InterPro" id="IPR023009">
    <property type="entry name" value="Tyrosine_recombinase_XerC/XerD"/>
</dbReference>
<feature type="domain" description="Core-binding (CB)" evidence="13">
    <location>
        <begin position="1"/>
        <end position="74"/>
    </location>
</feature>
<dbReference type="NCBIfam" id="NF040815">
    <property type="entry name" value="recomb_XerA_Arch"/>
    <property type="match status" value="1"/>
</dbReference>
<dbReference type="InterPro" id="IPR011010">
    <property type="entry name" value="DNA_brk_join_enz"/>
</dbReference>
<dbReference type="InterPro" id="IPR044068">
    <property type="entry name" value="CB"/>
</dbReference>
<organism evidence="14 15">
    <name type="scientific">Levilactobacillus bambusae</name>
    <dbReference type="NCBI Taxonomy" id="2024736"/>
    <lineage>
        <taxon>Bacteria</taxon>
        <taxon>Bacillati</taxon>
        <taxon>Bacillota</taxon>
        <taxon>Bacilli</taxon>
        <taxon>Lactobacillales</taxon>
        <taxon>Lactobacillaceae</taxon>
        <taxon>Levilactobacillus</taxon>
    </lineage>
</organism>
<keyword evidence="3 10" id="KW-0963">Cytoplasm</keyword>
<evidence type="ECO:0000259" key="12">
    <source>
        <dbReference type="PROSITE" id="PS51898"/>
    </source>
</evidence>
<name>A0A2V1N6T4_9LACO</name>
<evidence type="ECO:0000313" key="15">
    <source>
        <dbReference type="Proteomes" id="UP000245080"/>
    </source>
</evidence>
<evidence type="ECO:0000313" key="14">
    <source>
        <dbReference type="EMBL" id="PWG01110.1"/>
    </source>
</evidence>
<dbReference type="PANTHER" id="PTHR30349:SF77">
    <property type="entry name" value="TYROSINE RECOMBINASE XERC"/>
    <property type="match status" value="1"/>
</dbReference>
<feature type="domain" description="Tyr recombinase" evidence="12">
    <location>
        <begin position="95"/>
        <end position="283"/>
    </location>
</feature>
<dbReference type="HAMAP" id="MF_01808">
    <property type="entry name" value="Recomb_XerC_XerD"/>
    <property type="match status" value="1"/>
</dbReference>
<keyword evidence="8 10" id="KW-0233">DNA recombination</keyword>
<evidence type="ECO:0000256" key="4">
    <source>
        <dbReference type="ARBA" id="ARBA00022618"/>
    </source>
</evidence>
<dbReference type="NCBIfam" id="TIGR02224">
    <property type="entry name" value="recomb_XerC"/>
    <property type="match status" value="1"/>
</dbReference>
<accession>A0A2V1N6T4</accession>
<dbReference type="CDD" id="cd00798">
    <property type="entry name" value="INT_XerDC_C"/>
    <property type="match status" value="1"/>
</dbReference>
<dbReference type="InterPro" id="IPR013762">
    <property type="entry name" value="Integrase-like_cat_sf"/>
</dbReference>
<keyword evidence="15" id="KW-1185">Reference proteome</keyword>
<dbReference type="InterPro" id="IPR002104">
    <property type="entry name" value="Integrase_catalytic"/>
</dbReference>
<evidence type="ECO:0000256" key="6">
    <source>
        <dbReference type="ARBA" id="ARBA00022908"/>
    </source>
</evidence>
<dbReference type="InterPro" id="IPR050090">
    <property type="entry name" value="Tyrosine_recombinase_XerCD"/>
</dbReference>
<feature type="active site" evidence="10">
    <location>
        <position position="238"/>
    </location>
</feature>
<evidence type="ECO:0000256" key="8">
    <source>
        <dbReference type="ARBA" id="ARBA00023172"/>
    </source>
</evidence>
<feature type="active site" description="O-(3'-phospho-DNA)-tyrosine intermediate" evidence="10">
    <location>
        <position position="270"/>
    </location>
</feature>
<dbReference type="PROSITE" id="PS51900">
    <property type="entry name" value="CB"/>
    <property type="match status" value="1"/>
</dbReference>
<dbReference type="InterPro" id="IPR004107">
    <property type="entry name" value="Integrase_SAM-like_N"/>
</dbReference>
<sequence>MAERQYSDKTVTAYQQDIHHFFKWLDDSGGRIPFDQIDHGTVDAYLNSLYDHNYARTTVARRISSLRSFFNYLTRQHVVDKDPFAYVRLKKHQDHLPRFFYEQEMDALFKAAATGSEDPLLNQRNSAILEVLYGTGIRVGELCLLTLPDVDLQMRSMLIHGKGNKERLVPFGQSAKRALESYLTQARPKLMAKKHLEHPTVFVNDLGGPLTEAGVEYILNQVIKQSSLTANIHPHMLRHTFATHMLEHGADLRSVQELLGHSSLSTTQIYTHVTRDNLQKSYRQFFPRAKSTSEQSRKDDLN</sequence>
<evidence type="ECO:0000256" key="5">
    <source>
        <dbReference type="ARBA" id="ARBA00022829"/>
    </source>
</evidence>
<comment type="subcellular location">
    <subcellularLocation>
        <location evidence="1 10">Cytoplasm</location>
    </subcellularLocation>
</comment>
<evidence type="ECO:0000259" key="13">
    <source>
        <dbReference type="PROSITE" id="PS51900"/>
    </source>
</evidence>
<dbReference type="GO" id="GO:0009037">
    <property type="term" value="F:tyrosine-based site-specific recombinase activity"/>
    <property type="evidence" value="ECO:0007669"/>
    <property type="project" value="UniProtKB-UniRule"/>
</dbReference>
<dbReference type="GO" id="GO:0051301">
    <property type="term" value="P:cell division"/>
    <property type="evidence" value="ECO:0007669"/>
    <property type="project" value="UniProtKB-UniRule"/>
</dbReference>
<dbReference type="InterPro" id="IPR011931">
    <property type="entry name" value="Recomb_XerC"/>
</dbReference>
<dbReference type="Pfam" id="PF00589">
    <property type="entry name" value="Phage_integrase"/>
    <property type="match status" value="1"/>
</dbReference>
<dbReference type="GO" id="GO:0007059">
    <property type="term" value="P:chromosome segregation"/>
    <property type="evidence" value="ECO:0007669"/>
    <property type="project" value="UniProtKB-UniRule"/>
</dbReference>
<dbReference type="EMBL" id="QCXQ01000001">
    <property type="protein sequence ID" value="PWG01110.1"/>
    <property type="molecule type" value="Genomic_DNA"/>
</dbReference>
<proteinExistence type="inferred from homology"/>
<dbReference type="PROSITE" id="PS51898">
    <property type="entry name" value="TYR_RECOMBINASE"/>
    <property type="match status" value="1"/>
</dbReference>
<evidence type="ECO:0000256" key="2">
    <source>
        <dbReference type="ARBA" id="ARBA00006657"/>
    </source>
</evidence>
<keyword evidence="4 10" id="KW-0132">Cell division</keyword>
<feature type="active site" evidence="10">
    <location>
        <position position="138"/>
    </location>
</feature>
<dbReference type="GO" id="GO:0006313">
    <property type="term" value="P:DNA transposition"/>
    <property type="evidence" value="ECO:0007669"/>
    <property type="project" value="UniProtKB-UniRule"/>
</dbReference>
<dbReference type="GO" id="GO:0005737">
    <property type="term" value="C:cytoplasm"/>
    <property type="evidence" value="ECO:0007669"/>
    <property type="project" value="UniProtKB-SubCell"/>
</dbReference>
<evidence type="ECO:0000256" key="9">
    <source>
        <dbReference type="ARBA" id="ARBA00023306"/>
    </source>
</evidence>
<dbReference type="SUPFAM" id="SSF56349">
    <property type="entry name" value="DNA breaking-rejoining enzymes"/>
    <property type="match status" value="1"/>
</dbReference>
<evidence type="ECO:0000256" key="1">
    <source>
        <dbReference type="ARBA" id="ARBA00004496"/>
    </source>
</evidence>
<feature type="active site" evidence="10">
    <location>
        <position position="261"/>
    </location>
</feature>
<dbReference type="InterPro" id="IPR010998">
    <property type="entry name" value="Integrase_recombinase_N"/>
</dbReference>
<keyword evidence="6 10" id="KW-0229">DNA integration</keyword>
<gene>
    <name evidence="10 14" type="primary">xerC</name>
    <name evidence="14" type="ORF">DCM90_01195</name>
</gene>
<dbReference type="AlphaFoldDB" id="A0A2V1N6T4"/>
<dbReference type="NCBIfam" id="NF001399">
    <property type="entry name" value="PRK00283.1"/>
    <property type="match status" value="1"/>
</dbReference>
<dbReference type="PANTHER" id="PTHR30349">
    <property type="entry name" value="PHAGE INTEGRASE-RELATED"/>
    <property type="match status" value="1"/>
</dbReference>
<keyword evidence="9 10" id="KW-0131">Cell cycle</keyword>
<dbReference type="Gene3D" id="1.10.150.130">
    <property type="match status" value="1"/>
</dbReference>
<comment type="similarity">
    <text evidence="2 10">Belongs to the 'phage' integrase family. XerC subfamily.</text>
</comment>
<comment type="caution">
    <text evidence="14">The sequence shown here is derived from an EMBL/GenBank/DDBJ whole genome shotgun (WGS) entry which is preliminary data.</text>
</comment>
<reference evidence="14 15" key="1">
    <citation type="journal article" date="2018" name="Int. J. Syst. Evol. Microbiol.">
        <title>Lactobacillus bambusae sp. nov., isolated from a traditional fermented Ma-bamboo shoots of Taiwan.</title>
        <authorList>
            <person name="Wang L.-T."/>
        </authorList>
    </citation>
    <scope>NUCLEOTIDE SEQUENCE [LARGE SCALE GENOMIC DNA]</scope>
    <source>
        <strain evidence="14 15">BS-W1</strain>
    </source>
</reference>
<evidence type="ECO:0000256" key="3">
    <source>
        <dbReference type="ARBA" id="ARBA00022490"/>
    </source>
</evidence>